<dbReference type="GO" id="GO:0022857">
    <property type="term" value="F:transmembrane transporter activity"/>
    <property type="evidence" value="ECO:0007669"/>
    <property type="project" value="InterPro"/>
</dbReference>
<keyword evidence="5" id="KW-0029">Amino-acid transport</keyword>
<dbReference type="Pfam" id="PF00528">
    <property type="entry name" value="BPD_transp_1"/>
    <property type="match status" value="1"/>
</dbReference>
<dbReference type="InterPro" id="IPR043429">
    <property type="entry name" value="ArtM/GltK/GlnP/TcyL/YhdX-like"/>
</dbReference>
<evidence type="ECO:0000256" key="6">
    <source>
        <dbReference type="ARBA" id="ARBA00022989"/>
    </source>
</evidence>
<dbReference type="GO" id="GO:0043190">
    <property type="term" value="C:ATP-binding cassette (ABC) transporter complex"/>
    <property type="evidence" value="ECO:0007669"/>
    <property type="project" value="InterPro"/>
</dbReference>
<keyword evidence="3" id="KW-1003">Cell membrane</keyword>
<comment type="similarity">
    <text evidence="8">Belongs to the binding-protein-dependent transport system permease family.</text>
</comment>
<comment type="subcellular location">
    <subcellularLocation>
        <location evidence="1 8">Cell membrane</location>
        <topology evidence="1 8">Multi-pass membrane protein</topology>
    </subcellularLocation>
</comment>
<dbReference type="Proteomes" id="UP000611640">
    <property type="component" value="Chromosome"/>
</dbReference>
<feature type="transmembrane region" description="Helical" evidence="8">
    <location>
        <begin position="20"/>
        <end position="42"/>
    </location>
</feature>
<dbReference type="PANTHER" id="PTHR30614">
    <property type="entry name" value="MEMBRANE COMPONENT OF AMINO ACID ABC TRANSPORTER"/>
    <property type="match status" value="1"/>
</dbReference>
<keyword evidence="4 8" id="KW-0812">Transmembrane</keyword>
<dbReference type="KEGG" id="atl:Athai_59480"/>
<feature type="transmembrane region" description="Helical" evidence="8">
    <location>
        <begin position="200"/>
        <end position="221"/>
    </location>
</feature>
<dbReference type="NCBIfam" id="TIGR01726">
    <property type="entry name" value="HEQRo_perm_3TM"/>
    <property type="match status" value="1"/>
</dbReference>
<keyword evidence="6 8" id="KW-1133">Transmembrane helix</keyword>
<organism evidence="10 11">
    <name type="scientific">Actinocatenispora thailandica</name>
    <dbReference type="NCBI Taxonomy" id="227318"/>
    <lineage>
        <taxon>Bacteria</taxon>
        <taxon>Bacillati</taxon>
        <taxon>Actinomycetota</taxon>
        <taxon>Actinomycetes</taxon>
        <taxon>Micromonosporales</taxon>
        <taxon>Micromonosporaceae</taxon>
        <taxon>Actinocatenispora</taxon>
    </lineage>
</organism>
<dbReference type="CDD" id="cd06261">
    <property type="entry name" value="TM_PBP2"/>
    <property type="match status" value="1"/>
</dbReference>
<dbReference type="PANTHER" id="PTHR30614:SF0">
    <property type="entry name" value="L-CYSTINE TRANSPORT SYSTEM PERMEASE PROTEIN TCYL"/>
    <property type="match status" value="1"/>
</dbReference>
<dbReference type="RefSeq" id="WP_203964474.1">
    <property type="nucleotide sequence ID" value="NZ_AP023355.1"/>
</dbReference>
<accession>A0A7R7DV60</accession>
<keyword evidence="7 8" id="KW-0472">Membrane</keyword>
<evidence type="ECO:0000256" key="1">
    <source>
        <dbReference type="ARBA" id="ARBA00004651"/>
    </source>
</evidence>
<keyword evidence="11" id="KW-1185">Reference proteome</keyword>
<sequence>MDKVLHAVFGSWDQILSGLGYTILATVLGALLALILAFILGLGSRARNVVVRGVVRAVVEFFRGTSLFVQLFWFYYAMPELGFGFAPVQIGSFIIPSGVFAGVVAFGLNFGAYGAEVVRGAINAVPKAQWEGATALNMSPFQRMRLVILPQAWVGMIPPFNNLLIQLLKSTPLLSLVLVADLTAVFQQIRDDTANTLATFFVLMLIYFVIAYVFTLLMNALETVASAKLGRGRGLRAVFRIRAADTSVDIGKGVR</sequence>
<feature type="domain" description="ABC transmembrane type-1" evidence="9">
    <location>
        <begin position="19"/>
        <end position="218"/>
    </location>
</feature>
<proteinExistence type="inferred from homology"/>
<dbReference type="InterPro" id="IPR010065">
    <property type="entry name" value="AA_ABC_transptr_permease_3TM"/>
</dbReference>
<feature type="transmembrane region" description="Helical" evidence="8">
    <location>
        <begin position="88"/>
        <end position="110"/>
    </location>
</feature>
<evidence type="ECO:0000256" key="5">
    <source>
        <dbReference type="ARBA" id="ARBA00022970"/>
    </source>
</evidence>
<evidence type="ECO:0000256" key="8">
    <source>
        <dbReference type="RuleBase" id="RU363032"/>
    </source>
</evidence>
<name>A0A7R7DV60_9ACTN</name>
<evidence type="ECO:0000313" key="11">
    <source>
        <dbReference type="Proteomes" id="UP000611640"/>
    </source>
</evidence>
<reference evidence="10 11" key="1">
    <citation type="submission" date="2020-08" db="EMBL/GenBank/DDBJ databases">
        <title>Whole genome shotgun sequence of Actinocatenispora thailandica NBRC 105041.</title>
        <authorList>
            <person name="Komaki H."/>
            <person name="Tamura T."/>
        </authorList>
    </citation>
    <scope>NUCLEOTIDE SEQUENCE [LARGE SCALE GENOMIC DNA]</scope>
    <source>
        <strain evidence="10 11">NBRC 105041</strain>
    </source>
</reference>
<dbReference type="EMBL" id="AP023355">
    <property type="protein sequence ID" value="BCJ38445.1"/>
    <property type="molecule type" value="Genomic_DNA"/>
</dbReference>
<keyword evidence="2 8" id="KW-0813">Transport</keyword>
<dbReference type="InterPro" id="IPR000515">
    <property type="entry name" value="MetI-like"/>
</dbReference>
<protein>
    <submittedName>
        <fullName evidence="10">Ectoine/hydroxyectoine ABC transporter permease subunit EhuC</fullName>
    </submittedName>
</protein>
<evidence type="ECO:0000256" key="4">
    <source>
        <dbReference type="ARBA" id="ARBA00022692"/>
    </source>
</evidence>
<feature type="transmembrane region" description="Helical" evidence="8">
    <location>
        <begin position="146"/>
        <end position="168"/>
    </location>
</feature>
<dbReference type="AlphaFoldDB" id="A0A7R7DV60"/>
<feature type="transmembrane region" description="Helical" evidence="8">
    <location>
        <begin position="54"/>
        <end position="76"/>
    </location>
</feature>
<gene>
    <name evidence="10" type="primary">ehuC</name>
    <name evidence="10" type="ORF">Athai_59480</name>
</gene>
<dbReference type="GO" id="GO:0006865">
    <property type="term" value="P:amino acid transport"/>
    <property type="evidence" value="ECO:0007669"/>
    <property type="project" value="UniProtKB-KW"/>
</dbReference>
<dbReference type="Gene3D" id="1.10.3720.10">
    <property type="entry name" value="MetI-like"/>
    <property type="match status" value="1"/>
</dbReference>
<evidence type="ECO:0000256" key="2">
    <source>
        <dbReference type="ARBA" id="ARBA00022448"/>
    </source>
</evidence>
<dbReference type="InterPro" id="IPR035906">
    <property type="entry name" value="MetI-like_sf"/>
</dbReference>
<evidence type="ECO:0000256" key="3">
    <source>
        <dbReference type="ARBA" id="ARBA00022475"/>
    </source>
</evidence>
<evidence type="ECO:0000256" key="7">
    <source>
        <dbReference type="ARBA" id="ARBA00023136"/>
    </source>
</evidence>
<evidence type="ECO:0000313" key="10">
    <source>
        <dbReference type="EMBL" id="BCJ38445.1"/>
    </source>
</evidence>
<evidence type="ECO:0000259" key="9">
    <source>
        <dbReference type="PROSITE" id="PS50928"/>
    </source>
</evidence>
<dbReference type="PROSITE" id="PS50928">
    <property type="entry name" value="ABC_TM1"/>
    <property type="match status" value="1"/>
</dbReference>
<dbReference type="SUPFAM" id="SSF161098">
    <property type="entry name" value="MetI-like"/>
    <property type="match status" value="1"/>
</dbReference>